<feature type="transmembrane region" description="Helical" evidence="1">
    <location>
        <begin position="102"/>
        <end position="121"/>
    </location>
</feature>
<dbReference type="PANTHER" id="PTHR22911">
    <property type="entry name" value="ACYL-MALONYL CONDENSING ENZYME-RELATED"/>
    <property type="match status" value="1"/>
</dbReference>
<dbReference type="Pfam" id="PF00892">
    <property type="entry name" value="EamA"/>
    <property type="match status" value="1"/>
</dbReference>
<dbReference type="AlphaFoldDB" id="A0A1B0ZX61"/>
<dbReference type="GO" id="GO:0016020">
    <property type="term" value="C:membrane"/>
    <property type="evidence" value="ECO:0007669"/>
    <property type="project" value="InterPro"/>
</dbReference>
<feature type="transmembrane region" description="Helical" evidence="1">
    <location>
        <begin position="213"/>
        <end position="233"/>
    </location>
</feature>
<keyword evidence="1" id="KW-0472">Membrane</keyword>
<dbReference type="EMBL" id="CP015124">
    <property type="protein sequence ID" value="ANP38601.1"/>
    <property type="molecule type" value="Genomic_DNA"/>
</dbReference>
<reference evidence="3 5" key="1">
    <citation type="submission" date="2016-04" db="EMBL/GenBank/DDBJ databases">
        <authorList>
            <person name="Evans L.H."/>
            <person name="Alamgir A."/>
            <person name="Owens N."/>
            <person name="Weber N.D."/>
            <person name="Virtaneva K."/>
            <person name="Barbian K."/>
            <person name="Babar A."/>
            <person name="Rosenke K."/>
        </authorList>
    </citation>
    <scope>NUCLEOTIDE SEQUENCE [LARGE SCALE GENOMIC DNA]</scope>
    <source>
        <strain evidence="3 5">JL2886</strain>
    </source>
</reference>
<dbReference type="SUPFAM" id="SSF103481">
    <property type="entry name" value="Multidrug resistance efflux transporter EmrE"/>
    <property type="match status" value="2"/>
</dbReference>
<evidence type="ECO:0000313" key="5">
    <source>
        <dbReference type="Proteomes" id="UP000092565"/>
    </source>
</evidence>
<keyword evidence="5" id="KW-1185">Reference proteome</keyword>
<dbReference type="InterPro" id="IPR000620">
    <property type="entry name" value="EamA_dom"/>
</dbReference>
<protein>
    <submittedName>
        <fullName evidence="4">DMT family transporter</fullName>
    </submittedName>
    <submittedName>
        <fullName evidence="3">Membrane protein</fullName>
    </submittedName>
</protein>
<evidence type="ECO:0000313" key="6">
    <source>
        <dbReference type="Proteomes" id="UP001218364"/>
    </source>
</evidence>
<feature type="transmembrane region" description="Helical" evidence="1">
    <location>
        <begin position="78"/>
        <end position="96"/>
    </location>
</feature>
<sequence length="318" mass="33615">MGLPFALTGAVFAVLYTGFIASADGITKLLAGGYAPAQIYALSGAVVAGLCAATTLMRSGARSLPDGLRTDCRLAMGLRSAATVAAALCFFYAFRLLPFAEVFIFIGLMPLLAGLMSAPILRERVRPGAWLALAAGFGGVICVFPGGLSSLTAGHAVALGASALGTLSITLSRYIGRHEQNVLAQVLYPNLALSLVMLPVLPFVWLPMPMVDVVWALSYAGLLFGARWLLVAALRRLPSYAVTPLMNLQFVWMVLIGALGFGEVPEQSTWMGAGVIAASGIYLVWDQLTPGGNVWSKSMINARRQVRHRAGVAMRTDP</sequence>
<dbReference type="PATRIC" id="fig|60890.4.peg.3636"/>
<accession>A0A1B0ZX61</accession>
<dbReference type="OrthoDB" id="7818056at2"/>
<feature type="transmembrane region" description="Helical" evidence="1">
    <location>
        <begin position="128"/>
        <end position="148"/>
    </location>
</feature>
<dbReference type="InterPro" id="IPR037185">
    <property type="entry name" value="EmrE-like"/>
</dbReference>
<feature type="transmembrane region" description="Helical" evidence="1">
    <location>
        <begin position="268"/>
        <end position="285"/>
    </location>
</feature>
<feature type="transmembrane region" description="Helical" evidence="1">
    <location>
        <begin position="187"/>
        <end position="207"/>
    </location>
</feature>
<feature type="domain" description="EamA" evidence="2">
    <location>
        <begin position="9"/>
        <end position="143"/>
    </location>
</feature>
<dbReference type="RefSeq" id="WP_065273233.1">
    <property type="nucleotide sequence ID" value="NZ_CP015124.1"/>
</dbReference>
<feature type="transmembrane region" description="Helical" evidence="1">
    <location>
        <begin position="39"/>
        <end position="57"/>
    </location>
</feature>
<evidence type="ECO:0000313" key="4">
    <source>
        <dbReference type="EMBL" id="MDE4164299.1"/>
    </source>
</evidence>
<proteinExistence type="predicted"/>
<feature type="transmembrane region" description="Helical" evidence="1">
    <location>
        <begin position="245"/>
        <end position="262"/>
    </location>
</feature>
<keyword evidence="1" id="KW-1133">Transmembrane helix</keyword>
<dbReference type="Proteomes" id="UP000092565">
    <property type="component" value="Chromosome"/>
</dbReference>
<feature type="transmembrane region" description="Helical" evidence="1">
    <location>
        <begin position="154"/>
        <end position="175"/>
    </location>
</feature>
<name>A0A1B0ZX61_9RHOB</name>
<dbReference type="PANTHER" id="PTHR22911:SF103">
    <property type="entry name" value="BLR2811 PROTEIN"/>
    <property type="match status" value="1"/>
</dbReference>
<dbReference type="Proteomes" id="UP001218364">
    <property type="component" value="Unassembled WGS sequence"/>
</dbReference>
<evidence type="ECO:0000259" key="2">
    <source>
        <dbReference type="Pfam" id="PF00892"/>
    </source>
</evidence>
<gene>
    <name evidence="3" type="ORF">JL2886_03729</name>
    <name evidence="4" type="ORF">PXK24_01235</name>
</gene>
<organism evidence="3 5">
    <name type="scientific">Phaeobacter gallaeciensis</name>
    <dbReference type="NCBI Taxonomy" id="60890"/>
    <lineage>
        <taxon>Bacteria</taxon>
        <taxon>Pseudomonadati</taxon>
        <taxon>Pseudomonadota</taxon>
        <taxon>Alphaproteobacteria</taxon>
        <taxon>Rhodobacterales</taxon>
        <taxon>Roseobacteraceae</taxon>
        <taxon>Phaeobacter</taxon>
    </lineage>
</organism>
<keyword evidence="1" id="KW-0812">Transmembrane</keyword>
<reference evidence="4 6" key="2">
    <citation type="submission" date="2023-02" db="EMBL/GenBank/DDBJ databases">
        <title>Population genomics of bacteria associated with diatom.</title>
        <authorList>
            <person name="Xie J."/>
            <person name="Wang H."/>
        </authorList>
    </citation>
    <scope>NUCLEOTIDE SEQUENCE [LARGE SCALE GENOMIC DNA]</scope>
    <source>
        <strain evidence="4 6">PT47_8</strain>
    </source>
</reference>
<evidence type="ECO:0000256" key="1">
    <source>
        <dbReference type="SAM" id="Phobius"/>
    </source>
</evidence>
<evidence type="ECO:0000313" key="3">
    <source>
        <dbReference type="EMBL" id="ANP38601.1"/>
    </source>
</evidence>
<dbReference type="EMBL" id="JARCJK010000001">
    <property type="protein sequence ID" value="MDE4164299.1"/>
    <property type="molecule type" value="Genomic_DNA"/>
</dbReference>